<dbReference type="AlphaFoldDB" id="A0A150G7A6"/>
<sequence length="274" mass="28871">MGTLSRVALPAPGLPPVPGAPESLFSGSSSVQVLGFSCVAGVQWFSASNGQSPVYLFPTRNGGWVKLLGFDWGNAVTMANDDAYKQNLLDGMQLLDKSAVVASERPIRGARVHVAFDSTLMTMRADQLQALRGLVAGGTTTLTVIVTNFANDFDLSNNLTALLDLKGEIRLACETMDLPEKTRVDKSAEPVAPNAPSSSGWRALSSTRSFRCSPARVLFGLSRDMTMGVVSEITTAGGGTVRLIGYNFASGGRGDDRKPITTLAMFPGAVLAPV</sequence>
<dbReference type="EMBL" id="LSYV01000052">
    <property type="protein sequence ID" value="KXZ45727.1"/>
    <property type="molecule type" value="Genomic_DNA"/>
</dbReference>
<name>A0A150G7A6_GONPE</name>
<evidence type="ECO:0000313" key="1">
    <source>
        <dbReference type="EMBL" id="KXZ45727.1"/>
    </source>
</evidence>
<evidence type="ECO:0000313" key="2">
    <source>
        <dbReference type="Proteomes" id="UP000075714"/>
    </source>
</evidence>
<keyword evidence="2" id="KW-1185">Reference proteome</keyword>
<dbReference type="Proteomes" id="UP000075714">
    <property type="component" value="Unassembled WGS sequence"/>
</dbReference>
<comment type="caution">
    <text evidence="1">The sequence shown here is derived from an EMBL/GenBank/DDBJ whole genome shotgun (WGS) entry which is preliminary data.</text>
</comment>
<gene>
    <name evidence="1" type="ORF">GPECTOR_51g713</name>
</gene>
<proteinExistence type="predicted"/>
<organism evidence="1 2">
    <name type="scientific">Gonium pectorale</name>
    <name type="common">Green alga</name>
    <dbReference type="NCBI Taxonomy" id="33097"/>
    <lineage>
        <taxon>Eukaryota</taxon>
        <taxon>Viridiplantae</taxon>
        <taxon>Chlorophyta</taxon>
        <taxon>core chlorophytes</taxon>
        <taxon>Chlorophyceae</taxon>
        <taxon>CS clade</taxon>
        <taxon>Chlamydomonadales</taxon>
        <taxon>Volvocaceae</taxon>
        <taxon>Gonium</taxon>
    </lineage>
</organism>
<reference evidence="2" key="1">
    <citation type="journal article" date="2016" name="Nat. Commun.">
        <title>The Gonium pectorale genome demonstrates co-option of cell cycle regulation during the evolution of multicellularity.</title>
        <authorList>
            <person name="Hanschen E.R."/>
            <person name="Marriage T.N."/>
            <person name="Ferris P.J."/>
            <person name="Hamaji T."/>
            <person name="Toyoda A."/>
            <person name="Fujiyama A."/>
            <person name="Neme R."/>
            <person name="Noguchi H."/>
            <person name="Minakuchi Y."/>
            <person name="Suzuki M."/>
            <person name="Kawai-Toyooka H."/>
            <person name="Smith D.R."/>
            <person name="Sparks H."/>
            <person name="Anderson J."/>
            <person name="Bakaric R."/>
            <person name="Luria V."/>
            <person name="Karger A."/>
            <person name="Kirschner M.W."/>
            <person name="Durand P.M."/>
            <person name="Michod R.E."/>
            <person name="Nozaki H."/>
            <person name="Olson B.J."/>
        </authorList>
    </citation>
    <scope>NUCLEOTIDE SEQUENCE [LARGE SCALE GENOMIC DNA]</scope>
    <source>
        <strain evidence="2">NIES-2863</strain>
    </source>
</reference>
<accession>A0A150G7A6</accession>
<protein>
    <submittedName>
        <fullName evidence="1">Uncharacterized protein</fullName>
    </submittedName>
</protein>